<feature type="region of interest" description="Disordered" evidence="1">
    <location>
        <begin position="194"/>
        <end position="227"/>
    </location>
</feature>
<feature type="compositionally biased region" description="Basic and acidic residues" evidence="1">
    <location>
        <begin position="201"/>
        <end position="223"/>
    </location>
</feature>
<evidence type="ECO:0000313" key="3">
    <source>
        <dbReference type="Proteomes" id="UP001347796"/>
    </source>
</evidence>
<gene>
    <name evidence="2" type="ORF">SNE40_020814</name>
</gene>
<dbReference type="AlphaFoldDB" id="A0AAN8J5X8"/>
<dbReference type="InterPro" id="IPR011029">
    <property type="entry name" value="DEATH-like_dom_sf"/>
</dbReference>
<evidence type="ECO:0000313" key="2">
    <source>
        <dbReference type="EMBL" id="KAK6169836.1"/>
    </source>
</evidence>
<protein>
    <recommendedName>
        <fullName evidence="4">CARD domain-containing protein</fullName>
    </recommendedName>
</protein>
<comment type="caution">
    <text evidence="2">The sequence shown here is derived from an EMBL/GenBank/DDBJ whole genome shotgun (WGS) entry which is preliminary data.</text>
</comment>
<proteinExistence type="predicted"/>
<dbReference type="Gene3D" id="1.10.533.10">
    <property type="entry name" value="Death Domain, Fas"/>
    <property type="match status" value="2"/>
</dbReference>
<evidence type="ECO:0000256" key="1">
    <source>
        <dbReference type="SAM" id="MobiDB-lite"/>
    </source>
</evidence>
<evidence type="ECO:0008006" key="4">
    <source>
        <dbReference type="Google" id="ProtNLM"/>
    </source>
</evidence>
<dbReference type="EMBL" id="JAZGQO010000015">
    <property type="protein sequence ID" value="KAK6169836.1"/>
    <property type="molecule type" value="Genomic_DNA"/>
</dbReference>
<name>A0AAN8J5X8_PATCE</name>
<organism evidence="2 3">
    <name type="scientific">Patella caerulea</name>
    <name type="common">Rayed Mediterranean limpet</name>
    <dbReference type="NCBI Taxonomy" id="87958"/>
    <lineage>
        <taxon>Eukaryota</taxon>
        <taxon>Metazoa</taxon>
        <taxon>Spiralia</taxon>
        <taxon>Lophotrochozoa</taxon>
        <taxon>Mollusca</taxon>
        <taxon>Gastropoda</taxon>
        <taxon>Patellogastropoda</taxon>
        <taxon>Patelloidea</taxon>
        <taxon>Patellidae</taxon>
        <taxon>Patella</taxon>
    </lineage>
</organism>
<sequence>MESENLPKQVSSLTKHSELLRITLADPIESVARKLNGGFTINDKQLKGILETAKTQPEDGVSQLVDIIKGGSQKHFHDFIQCLNDMEYTGLVEKLTENLPKQVASLTKHSELLRTTLADAIESVAHKLNGRFTINDKQLKGILETAKTQPEDGVSQLIGIIKGGSQKHFHDFIQCLNDMEYTGLVEKLTETITENNKRKRPTPEQKPAKKKKTGEAGYKKDGGDSTINRIETHSNIENPSEIHQLEQIADLPNRFGKYLTIFCAVFHTTLSSIVNLRV</sequence>
<reference evidence="2 3" key="1">
    <citation type="submission" date="2024-01" db="EMBL/GenBank/DDBJ databases">
        <title>The genome of the rayed Mediterranean limpet Patella caerulea (Linnaeus, 1758).</title>
        <authorList>
            <person name="Anh-Thu Weber A."/>
            <person name="Halstead-Nussloch G."/>
        </authorList>
    </citation>
    <scope>NUCLEOTIDE SEQUENCE [LARGE SCALE GENOMIC DNA]</scope>
    <source>
        <strain evidence="2">AATW-2023a</strain>
        <tissue evidence="2">Whole specimen</tissue>
    </source>
</reference>
<accession>A0AAN8J5X8</accession>
<keyword evidence="3" id="KW-1185">Reference proteome</keyword>
<dbReference type="Proteomes" id="UP001347796">
    <property type="component" value="Unassembled WGS sequence"/>
</dbReference>